<accession>C7IZU4</accession>
<evidence type="ECO:0000259" key="1">
    <source>
        <dbReference type="SMART" id="SM01205"/>
    </source>
</evidence>
<name>C7IZU4_ORYSJ</name>
<evidence type="ECO:0000313" key="3">
    <source>
        <dbReference type="Proteomes" id="UP000000763"/>
    </source>
</evidence>
<dbReference type="AlphaFoldDB" id="C7IZU4"/>
<protein>
    <submittedName>
        <fullName evidence="2">Os03g0128200 protein</fullName>
    </submittedName>
</protein>
<sequence length="55" mass="6645">ASIIFLNDRLPTIQQEVQQRKLLYMGLYLLIWGEAANLRFMPECICYIYHHVWCE</sequence>
<dbReference type="SMART" id="SM01205">
    <property type="entry name" value="FKS1_dom1"/>
    <property type="match status" value="1"/>
</dbReference>
<dbReference type="PANTHER" id="PTHR12741:SF48">
    <property type="entry name" value="1,3-BETA-GLUCAN SYNTHASE COMPONENT FKS1-RELATED"/>
    <property type="match status" value="1"/>
</dbReference>
<reference evidence="2 3" key="1">
    <citation type="journal article" date="2005" name="Nature">
        <title>The map-based sequence of the rice genome.</title>
        <authorList>
            <consortium name="International rice genome sequencing project (IRGSP)"/>
            <person name="Matsumoto T."/>
            <person name="Wu J."/>
            <person name="Kanamori H."/>
            <person name="Katayose Y."/>
            <person name="Fujisawa M."/>
            <person name="Namiki N."/>
            <person name="Mizuno H."/>
            <person name="Yamamoto K."/>
            <person name="Antonio B.A."/>
            <person name="Baba T."/>
            <person name="Sakata K."/>
            <person name="Nagamura Y."/>
            <person name="Aoki H."/>
            <person name="Arikawa K."/>
            <person name="Arita K."/>
            <person name="Bito T."/>
            <person name="Chiden Y."/>
            <person name="Fujitsuka N."/>
            <person name="Fukunaka R."/>
            <person name="Hamada M."/>
            <person name="Harada C."/>
            <person name="Hayashi A."/>
            <person name="Hijishita S."/>
            <person name="Honda M."/>
            <person name="Hosokawa S."/>
            <person name="Ichikawa Y."/>
            <person name="Idonuma A."/>
            <person name="Iijima M."/>
            <person name="Ikeda M."/>
            <person name="Ikeno M."/>
            <person name="Ito K."/>
            <person name="Ito S."/>
            <person name="Ito T."/>
            <person name="Ito Y."/>
            <person name="Ito Y."/>
            <person name="Iwabuchi A."/>
            <person name="Kamiya K."/>
            <person name="Karasawa W."/>
            <person name="Kurita K."/>
            <person name="Katagiri S."/>
            <person name="Kikuta A."/>
            <person name="Kobayashi H."/>
            <person name="Kobayashi N."/>
            <person name="Machita K."/>
            <person name="Maehara T."/>
            <person name="Masukawa M."/>
            <person name="Mizubayashi T."/>
            <person name="Mukai Y."/>
            <person name="Nagasaki H."/>
            <person name="Nagata Y."/>
            <person name="Naito S."/>
            <person name="Nakashima M."/>
            <person name="Nakama Y."/>
            <person name="Nakamichi Y."/>
            <person name="Nakamura M."/>
            <person name="Meguro A."/>
            <person name="Negishi M."/>
            <person name="Ohta I."/>
            <person name="Ohta T."/>
            <person name="Okamoto M."/>
            <person name="Ono N."/>
            <person name="Saji S."/>
            <person name="Sakaguchi M."/>
            <person name="Sakai K."/>
            <person name="Shibata M."/>
            <person name="Shimokawa T."/>
            <person name="Song J."/>
            <person name="Takazaki Y."/>
            <person name="Terasawa K."/>
            <person name="Tsugane M."/>
            <person name="Tsuji K."/>
            <person name="Ueda S."/>
            <person name="Waki K."/>
            <person name="Yamagata H."/>
            <person name="Yamamoto M."/>
            <person name="Yamamoto S."/>
            <person name="Yamane H."/>
            <person name="Yoshiki S."/>
            <person name="Yoshihara R."/>
            <person name="Yukawa K."/>
            <person name="Zhong H."/>
            <person name="Yano M."/>
            <person name="Yuan Q."/>
            <person name="Ouyang S."/>
            <person name="Liu J."/>
            <person name="Jones K.M."/>
            <person name="Gansberger K."/>
            <person name="Moffat K."/>
            <person name="Hill J."/>
            <person name="Bera J."/>
            <person name="Fadrosh D."/>
            <person name="Jin S."/>
            <person name="Johri S."/>
            <person name="Kim M."/>
            <person name="Overton L."/>
            <person name="Reardon M."/>
            <person name="Tsitrin T."/>
            <person name="Vuong H."/>
            <person name="Weaver B."/>
            <person name="Ciecko A."/>
            <person name="Tallon L."/>
            <person name="Jackson J."/>
            <person name="Pai G."/>
            <person name="Aken S.V."/>
            <person name="Utterback T."/>
            <person name="Reidmuller S."/>
            <person name="Feldblyum T."/>
            <person name="Hsiao J."/>
            <person name="Zismann V."/>
            <person name="Iobst S."/>
            <person name="de Vazeille A.R."/>
            <person name="Buell C.R."/>
            <person name="Ying K."/>
            <person name="Li Y."/>
            <person name="Lu T."/>
            <person name="Huang Y."/>
            <person name="Zhao Q."/>
            <person name="Feng Q."/>
            <person name="Zhang L."/>
            <person name="Zhu J."/>
            <person name="Weng Q."/>
            <person name="Mu J."/>
            <person name="Lu Y."/>
            <person name="Fan D."/>
            <person name="Liu Y."/>
            <person name="Guan J."/>
            <person name="Zhang Y."/>
            <person name="Yu S."/>
            <person name="Liu X."/>
            <person name="Zhang Y."/>
            <person name="Hong G."/>
            <person name="Han B."/>
            <person name="Choisne N."/>
            <person name="Demange N."/>
            <person name="Orjeda G."/>
            <person name="Samain S."/>
            <person name="Cattolico L."/>
            <person name="Pelletier E."/>
            <person name="Couloux A."/>
            <person name="Segurens B."/>
            <person name="Wincker P."/>
            <person name="D'Hont A."/>
            <person name="Scarpelli C."/>
            <person name="Weissenbach J."/>
            <person name="Salanoubat M."/>
            <person name="Quetier F."/>
            <person name="Yu Y."/>
            <person name="Kim H.R."/>
            <person name="Rambo T."/>
            <person name="Currie J."/>
            <person name="Collura K."/>
            <person name="Luo M."/>
            <person name="Yang T."/>
            <person name="Ammiraju J.S.S."/>
            <person name="Engler F."/>
            <person name="Soderlund C."/>
            <person name="Wing R.A."/>
            <person name="Palmer L.E."/>
            <person name="de la Bastide M."/>
            <person name="Spiegel L."/>
            <person name="Nascimento L."/>
            <person name="Zutavern T."/>
            <person name="O'Shaughnessy A."/>
            <person name="Dike S."/>
            <person name="Dedhia N."/>
            <person name="Preston R."/>
            <person name="Balija V."/>
            <person name="McCombie W.R."/>
            <person name="Chow T."/>
            <person name="Chen H."/>
            <person name="Chung M."/>
            <person name="Chen C."/>
            <person name="Shaw J."/>
            <person name="Wu H."/>
            <person name="Hsiao K."/>
            <person name="Chao Y."/>
            <person name="Chu M."/>
            <person name="Cheng C."/>
            <person name="Hour A."/>
            <person name="Lee P."/>
            <person name="Lin S."/>
            <person name="Lin Y."/>
            <person name="Liou J."/>
            <person name="Liu S."/>
            <person name="Hsing Y."/>
            <person name="Raghuvanshi S."/>
            <person name="Mohanty A."/>
            <person name="Bharti A.K."/>
            <person name="Gaur A."/>
            <person name="Gupta V."/>
            <person name="Kumar D."/>
            <person name="Ravi V."/>
            <person name="Vij S."/>
            <person name="Kapur A."/>
            <person name="Khurana P."/>
            <person name="Khurana P."/>
            <person name="Khurana J.P."/>
            <person name="Tyagi A.K."/>
            <person name="Gaikwad K."/>
            <person name="Singh A."/>
            <person name="Dalal V."/>
            <person name="Srivastava S."/>
            <person name="Dixit A."/>
            <person name="Pal A.K."/>
            <person name="Ghazi I.A."/>
            <person name="Yadav M."/>
            <person name="Pandit A."/>
            <person name="Bhargava A."/>
            <person name="Sureshbabu K."/>
            <person name="Batra K."/>
            <person name="Sharma T.R."/>
            <person name="Mohapatra T."/>
            <person name="Singh N.K."/>
            <person name="Messing J."/>
            <person name="Nelson A.B."/>
            <person name="Fuks G."/>
            <person name="Kavchok S."/>
            <person name="Keizer G."/>
            <person name="Linton E."/>
            <person name="Llaca V."/>
            <person name="Song R."/>
            <person name="Tanyolac B."/>
            <person name="Young S."/>
            <person name="Ho-Il K."/>
            <person name="Hahn J.H."/>
            <person name="Sangsakoo G."/>
            <person name="Vanavichit A."/>
            <person name="de Mattos Luiz.A.T."/>
            <person name="Zimmer P.D."/>
            <person name="Malone G."/>
            <person name="Dellagostin O."/>
            <person name="de Oliveira A.C."/>
            <person name="Bevan M."/>
            <person name="Bancroft I."/>
            <person name="Minx P."/>
            <person name="Cordum H."/>
            <person name="Wilson R."/>
            <person name="Cheng Z."/>
            <person name="Jin W."/>
            <person name="Jiang J."/>
            <person name="Leong S.A."/>
            <person name="Iwama H."/>
            <person name="Gojobori T."/>
            <person name="Itoh T."/>
            <person name="Niimura Y."/>
            <person name="Fujii Y."/>
            <person name="Habara T."/>
            <person name="Sakai H."/>
            <person name="Sato Y."/>
            <person name="Wilson G."/>
            <person name="Kumar K."/>
            <person name="McCouch S."/>
            <person name="Juretic N."/>
            <person name="Hoen D."/>
            <person name="Wright S."/>
            <person name="Bruskiewich R."/>
            <person name="Bureau T."/>
            <person name="Miyao A."/>
            <person name="Hirochika H."/>
            <person name="Nishikawa T."/>
            <person name="Kadowaki K."/>
            <person name="Sugiura M."/>
            <person name="Burr B."/>
            <person name="Sasaki T."/>
        </authorList>
    </citation>
    <scope>NUCLEOTIDE SEQUENCE [LARGE SCALE GENOMIC DNA]</scope>
    <source>
        <strain evidence="3">cv. Nipponbare</strain>
    </source>
</reference>
<dbReference type="Pfam" id="PF14288">
    <property type="entry name" value="FKS1_dom1"/>
    <property type="match status" value="1"/>
</dbReference>
<dbReference type="PANTHER" id="PTHR12741">
    <property type="entry name" value="LYST-INTERACTING PROTEIN LIP5 DOPAMINE RESPONSIVE PROTEIN DRG-1"/>
    <property type="match status" value="1"/>
</dbReference>
<feature type="non-terminal residue" evidence="2">
    <location>
        <position position="1"/>
    </location>
</feature>
<dbReference type="InterPro" id="IPR026899">
    <property type="entry name" value="FKS1-like_dom1"/>
</dbReference>
<reference evidence="3" key="2">
    <citation type="journal article" date="2008" name="Nucleic Acids Res.">
        <title>The rice annotation project database (RAP-DB): 2008 update.</title>
        <authorList>
            <consortium name="The rice annotation project (RAP)"/>
        </authorList>
    </citation>
    <scope>GENOME REANNOTATION</scope>
    <source>
        <strain evidence="3">cv. Nipponbare</strain>
    </source>
</reference>
<dbReference type="EMBL" id="AP008209">
    <property type="protein sequence ID" value="BAH91976.1"/>
    <property type="molecule type" value="Genomic_DNA"/>
</dbReference>
<organism evidence="2 3">
    <name type="scientific">Oryza sativa subsp. japonica</name>
    <name type="common">Rice</name>
    <dbReference type="NCBI Taxonomy" id="39947"/>
    <lineage>
        <taxon>Eukaryota</taxon>
        <taxon>Viridiplantae</taxon>
        <taxon>Streptophyta</taxon>
        <taxon>Embryophyta</taxon>
        <taxon>Tracheophyta</taxon>
        <taxon>Spermatophyta</taxon>
        <taxon>Magnoliopsida</taxon>
        <taxon>Liliopsida</taxon>
        <taxon>Poales</taxon>
        <taxon>Poaceae</taxon>
        <taxon>BOP clade</taxon>
        <taxon>Oryzoideae</taxon>
        <taxon>Oryzeae</taxon>
        <taxon>Oryzinae</taxon>
        <taxon>Oryza</taxon>
        <taxon>Oryza sativa</taxon>
    </lineage>
</organism>
<feature type="domain" description="1,3-beta-glucan synthase component FKS1-like" evidence="1">
    <location>
        <begin position="19"/>
        <end position="54"/>
    </location>
</feature>
<evidence type="ECO:0000313" key="2">
    <source>
        <dbReference type="EMBL" id="BAH91976.1"/>
    </source>
</evidence>
<dbReference type="KEGG" id="dosa:Os03g0128200"/>
<dbReference type="Proteomes" id="UP000000763">
    <property type="component" value="Chromosome 3"/>
</dbReference>
<gene>
    <name evidence="2" type="ordered locus">Os03g0128200</name>
</gene>
<proteinExistence type="predicted"/>